<protein>
    <submittedName>
        <fullName evidence="2">Uncharacterized protein</fullName>
    </submittedName>
</protein>
<accession>A0A5A9NLW3</accession>
<dbReference type="EMBL" id="SOYY01000016">
    <property type="protein sequence ID" value="KAA0709856.1"/>
    <property type="molecule type" value="Genomic_DNA"/>
</dbReference>
<sequence length="232" mass="26407">MMRTMMEESDSIPCTAEDGLLSGWRWNRTARDQVQIKQKIRDLPGLLKHGLNLRKKTQSPDTVPGPSTGVTPRPKTCSQSFPCAGRALRNAFLSHGPYPAKDKIHLARIISGDSIPQRDVNSQIQYEQTVDVIFRKVNTGWRSVSTPAFFSLSTELEVTQLGFGETRQRVAPFRSASRSRPRSDKILRLRVSSHTQQRGFHDRNEIFTHYSSKNTLLDLSWSQMAFLNCFEK</sequence>
<dbReference type="Proteomes" id="UP000324632">
    <property type="component" value="Chromosome 16"/>
</dbReference>
<gene>
    <name evidence="2" type="ORF">E1301_Tti024232</name>
</gene>
<organism evidence="2 3">
    <name type="scientific">Triplophysa tibetana</name>
    <dbReference type="NCBI Taxonomy" id="1572043"/>
    <lineage>
        <taxon>Eukaryota</taxon>
        <taxon>Metazoa</taxon>
        <taxon>Chordata</taxon>
        <taxon>Craniata</taxon>
        <taxon>Vertebrata</taxon>
        <taxon>Euteleostomi</taxon>
        <taxon>Actinopterygii</taxon>
        <taxon>Neopterygii</taxon>
        <taxon>Teleostei</taxon>
        <taxon>Ostariophysi</taxon>
        <taxon>Cypriniformes</taxon>
        <taxon>Nemacheilidae</taxon>
        <taxon>Triplophysa</taxon>
    </lineage>
</organism>
<comment type="caution">
    <text evidence="2">The sequence shown here is derived from an EMBL/GenBank/DDBJ whole genome shotgun (WGS) entry which is preliminary data.</text>
</comment>
<name>A0A5A9NLW3_9TELE</name>
<proteinExistence type="predicted"/>
<evidence type="ECO:0000313" key="3">
    <source>
        <dbReference type="Proteomes" id="UP000324632"/>
    </source>
</evidence>
<evidence type="ECO:0000313" key="2">
    <source>
        <dbReference type="EMBL" id="KAA0709856.1"/>
    </source>
</evidence>
<feature type="region of interest" description="Disordered" evidence="1">
    <location>
        <begin position="51"/>
        <end position="77"/>
    </location>
</feature>
<evidence type="ECO:0000256" key="1">
    <source>
        <dbReference type="SAM" id="MobiDB-lite"/>
    </source>
</evidence>
<keyword evidence="3" id="KW-1185">Reference proteome</keyword>
<dbReference type="AlphaFoldDB" id="A0A5A9NLW3"/>
<reference evidence="2 3" key="1">
    <citation type="journal article" date="2019" name="Mol. Ecol. Resour.">
        <title>Chromosome-level genome assembly of Triplophysa tibetana, a fish adapted to the harsh high-altitude environment of the Tibetan Plateau.</title>
        <authorList>
            <person name="Yang X."/>
            <person name="Liu H."/>
            <person name="Ma Z."/>
            <person name="Zou Y."/>
            <person name="Zou M."/>
            <person name="Mao Y."/>
            <person name="Li X."/>
            <person name="Wang H."/>
            <person name="Chen T."/>
            <person name="Wang W."/>
            <person name="Yang R."/>
        </authorList>
    </citation>
    <scope>NUCLEOTIDE SEQUENCE [LARGE SCALE GENOMIC DNA]</scope>
    <source>
        <strain evidence="2">TTIB1903HZAU</strain>
        <tissue evidence="2">Muscle</tissue>
    </source>
</reference>